<comment type="caution">
    <text evidence="2">The sequence shown here is derived from an EMBL/GenBank/DDBJ whole genome shotgun (WGS) entry which is preliminary data.</text>
</comment>
<protein>
    <recommendedName>
        <fullName evidence="1">Alpha-ketoglutarate-dependent dioxygenase AlkB-like domain-containing protein</fullName>
    </recommendedName>
</protein>
<dbReference type="Proteomes" id="UP000002945">
    <property type="component" value="Unassembled WGS sequence"/>
</dbReference>
<proteinExistence type="predicted"/>
<sequence>MNGFYQFSLPLETNLFDELATSVAFEAVGKGRLGNHLVKLSDLGIPLVRTTTKYTIPPHDFSAIHNTIVESIQNTIQTTDEIPIDEVSFNNALIEIYDASYKKMKYHSDQSLDLDSTSYIALFSCYEHPNDVSKHALRKLKVRDKTTNKEFEFVLENNSVVLFSCATNTKFQHKIVLEQVSGKKPVAIENRWLGITFRTSKTFIQFKNDKPYFPNGELLQLADETQRRSFYMTRGEENKSMDFKYPEIYYTLSEADLMFPKR</sequence>
<dbReference type="Gene3D" id="2.60.120.590">
    <property type="entry name" value="Alpha-ketoglutarate-dependent dioxygenase AlkB-like"/>
    <property type="match status" value="1"/>
</dbReference>
<reference evidence="2 3" key="1">
    <citation type="journal article" date="2011" name="J. Bacteriol.">
        <title>Genome sequence of the algicidal bacterium Kordia algicida OT-1.</title>
        <authorList>
            <person name="Lee H.S."/>
            <person name="Kang S.G."/>
            <person name="Kwon K.K."/>
            <person name="Lee J.H."/>
            <person name="Kim S.J."/>
        </authorList>
    </citation>
    <scope>NUCLEOTIDE SEQUENCE [LARGE SCALE GENOMIC DNA]</scope>
    <source>
        <strain evidence="2 3">OT-1</strain>
    </source>
</reference>
<dbReference type="GO" id="GO:0051213">
    <property type="term" value="F:dioxygenase activity"/>
    <property type="evidence" value="ECO:0007669"/>
    <property type="project" value="InterPro"/>
</dbReference>
<feature type="domain" description="Alpha-ketoglutarate-dependent dioxygenase AlkB-like" evidence="1">
    <location>
        <begin position="54"/>
        <end position="198"/>
    </location>
</feature>
<dbReference type="PANTHER" id="PTHR31212:SF4">
    <property type="entry name" value="ALPHA-KETOGLUTARATE-DEPENDENT DIOXYGENASE ALKB HOMOLOG 3"/>
    <property type="match status" value="1"/>
</dbReference>
<dbReference type="GO" id="GO:0006307">
    <property type="term" value="P:DNA alkylation repair"/>
    <property type="evidence" value="ECO:0007669"/>
    <property type="project" value="InterPro"/>
</dbReference>
<gene>
    <name evidence="2" type="ORF">KAOT1_21407</name>
</gene>
<dbReference type="RefSeq" id="WP_007096810.1">
    <property type="nucleotide sequence ID" value="NZ_CP142125.1"/>
</dbReference>
<evidence type="ECO:0000259" key="1">
    <source>
        <dbReference type="Pfam" id="PF13532"/>
    </source>
</evidence>
<dbReference type="STRING" id="391587.KAOT1_21407"/>
<dbReference type="eggNOG" id="ENOG502Z8AP">
    <property type="taxonomic scope" value="Bacteria"/>
</dbReference>
<dbReference type="InterPro" id="IPR037151">
    <property type="entry name" value="AlkB-like_sf"/>
</dbReference>
<evidence type="ECO:0000313" key="2">
    <source>
        <dbReference type="EMBL" id="EDP97762.1"/>
    </source>
</evidence>
<organism evidence="2 3">
    <name type="scientific">Kordia algicida OT-1</name>
    <dbReference type="NCBI Taxonomy" id="391587"/>
    <lineage>
        <taxon>Bacteria</taxon>
        <taxon>Pseudomonadati</taxon>
        <taxon>Bacteroidota</taxon>
        <taxon>Flavobacteriia</taxon>
        <taxon>Flavobacteriales</taxon>
        <taxon>Flavobacteriaceae</taxon>
        <taxon>Kordia</taxon>
    </lineage>
</organism>
<dbReference type="InterPro" id="IPR027450">
    <property type="entry name" value="AlkB-like"/>
</dbReference>
<keyword evidence="3" id="KW-1185">Reference proteome</keyword>
<dbReference type="EMBL" id="ABIB01000002">
    <property type="protein sequence ID" value="EDP97762.1"/>
    <property type="molecule type" value="Genomic_DNA"/>
</dbReference>
<dbReference type="Pfam" id="PF13532">
    <property type="entry name" value="2OG-FeII_Oxy_2"/>
    <property type="match status" value="1"/>
</dbReference>
<dbReference type="InterPro" id="IPR032854">
    <property type="entry name" value="ALKBH3"/>
</dbReference>
<accession>A9DMQ5</accession>
<dbReference type="PANTHER" id="PTHR31212">
    <property type="entry name" value="ALPHA-KETOGLUTARATE-DEPENDENT DIOXYGENASE ALKB HOMOLOG 3"/>
    <property type="match status" value="1"/>
</dbReference>
<name>A9DMQ5_9FLAO</name>
<evidence type="ECO:0000313" key="3">
    <source>
        <dbReference type="Proteomes" id="UP000002945"/>
    </source>
</evidence>
<dbReference type="OrthoDB" id="1164779at2"/>
<dbReference type="HOGENOM" id="CLU_1103202_0_0_10"/>
<dbReference type="AlphaFoldDB" id="A9DMQ5"/>
<dbReference type="SUPFAM" id="SSF51197">
    <property type="entry name" value="Clavaminate synthase-like"/>
    <property type="match status" value="1"/>
</dbReference>